<sequence length="124" mass="13679">MTKSPMAKNPTTADMLVCSRWDAMGWDAMLAQLATQLATEMHANALASCLNPGEWDSLPLPLALAGPSEMGRSYWRHKVGGPNARGQEYQERPKKHQDYQATSSVVESWSAVEISFGNTVAKRR</sequence>
<evidence type="ECO:0000313" key="2">
    <source>
        <dbReference type="EMBL" id="GAW25893.1"/>
    </source>
</evidence>
<evidence type="ECO:0000256" key="1">
    <source>
        <dbReference type="SAM" id="MobiDB-lite"/>
    </source>
</evidence>
<keyword evidence="3" id="KW-1185">Reference proteome</keyword>
<evidence type="ECO:0000313" key="3">
    <source>
        <dbReference type="Proteomes" id="UP000054516"/>
    </source>
</evidence>
<dbReference type="EMBL" id="DF977460">
    <property type="protein sequence ID" value="GAW25893.1"/>
    <property type="molecule type" value="Genomic_DNA"/>
</dbReference>
<reference evidence="2" key="1">
    <citation type="submission" date="2016-03" db="EMBL/GenBank/DDBJ databases">
        <title>Draft genome sequence of Rosellinia necatrix.</title>
        <authorList>
            <person name="Kanematsu S."/>
        </authorList>
    </citation>
    <scope>NUCLEOTIDE SEQUENCE [LARGE SCALE GENOMIC DNA]</scope>
    <source>
        <strain evidence="2">W97</strain>
    </source>
</reference>
<protein>
    <submittedName>
        <fullName evidence="2">Uncharacterized protein</fullName>
    </submittedName>
</protein>
<dbReference type="AlphaFoldDB" id="A0A1S8A767"/>
<accession>A0A1S8A767</accession>
<feature type="compositionally biased region" description="Basic and acidic residues" evidence="1">
    <location>
        <begin position="88"/>
        <end position="98"/>
    </location>
</feature>
<organism evidence="2">
    <name type="scientific">Rosellinia necatrix</name>
    <name type="common">White root-rot fungus</name>
    <dbReference type="NCBI Taxonomy" id="77044"/>
    <lineage>
        <taxon>Eukaryota</taxon>
        <taxon>Fungi</taxon>
        <taxon>Dikarya</taxon>
        <taxon>Ascomycota</taxon>
        <taxon>Pezizomycotina</taxon>
        <taxon>Sordariomycetes</taxon>
        <taxon>Xylariomycetidae</taxon>
        <taxon>Xylariales</taxon>
        <taxon>Xylariaceae</taxon>
        <taxon>Rosellinia</taxon>
    </lineage>
</organism>
<gene>
    <name evidence="2" type="ORF">SAMD00023353_1500940</name>
</gene>
<proteinExistence type="predicted"/>
<feature type="region of interest" description="Disordered" evidence="1">
    <location>
        <begin position="76"/>
        <end position="102"/>
    </location>
</feature>
<name>A0A1S8A767_ROSNE</name>
<dbReference type="Proteomes" id="UP000054516">
    <property type="component" value="Unassembled WGS sequence"/>
</dbReference>